<gene>
    <name evidence="1" type="ordered locus">SGRA_0662</name>
</gene>
<accession>H6L0H1</accession>
<protein>
    <recommendedName>
        <fullName evidence="3">MORN repeat-containing protein</fullName>
    </recommendedName>
</protein>
<sequence length="176" mass="20238">MTTNVKYLLIPLLALIVISCFKVKEVSCELTYYDKFLLKYKDSKGLVTGKVVCFYEDGSVSSRGTYKNGIKDGSWEIYDHSGTVIQNGTYSVDSQLTRFFEKFMKASLVHINQWKEGEVEILDFYIYKMKPCNFSLDIQKRVETYLKSYMASKGLNTKRAHLNIVCEGQTQIISLL</sequence>
<organism evidence="1 2">
    <name type="scientific">Saprospira grandis (strain Lewin)</name>
    <dbReference type="NCBI Taxonomy" id="984262"/>
    <lineage>
        <taxon>Bacteria</taxon>
        <taxon>Pseudomonadati</taxon>
        <taxon>Bacteroidota</taxon>
        <taxon>Saprospiria</taxon>
        <taxon>Saprospirales</taxon>
        <taxon>Saprospiraceae</taxon>
        <taxon>Saprospira</taxon>
    </lineage>
</organism>
<keyword evidence="2" id="KW-1185">Reference proteome</keyword>
<dbReference type="Gene3D" id="2.20.110.10">
    <property type="entry name" value="Histone H3 K4-specific methyltransferase SET7/9 N-terminal domain"/>
    <property type="match status" value="1"/>
</dbReference>
<name>H6L0H1_SAPGL</name>
<dbReference type="OrthoDB" id="1467310at2"/>
<dbReference type="AlphaFoldDB" id="H6L0H1"/>
<proteinExistence type="predicted"/>
<dbReference type="SUPFAM" id="SSF82185">
    <property type="entry name" value="Histone H3 K4-specific methyltransferase SET7/9 N-terminal domain"/>
    <property type="match status" value="1"/>
</dbReference>
<dbReference type="RefSeq" id="WP_014373645.1">
    <property type="nucleotide sequence ID" value="NC_016940.1"/>
</dbReference>
<dbReference type="HOGENOM" id="CLU_1524099_0_0_10"/>
<dbReference type="STRING" id="984262.SGRA_0662"/>
<evidence type="ECO:0000313" key="1">
    <source>
        <dbReference type="EMBL" id="AFC23401.1"/>
    </source>
</evidence>
<evidence type="ECO:0008006" key="3">
    <source>
        <dbReference type="Google" id="ProtNLM"/>
    </source>
</evidence>
<evidence type="ECO:0000313" key="2">
    <source>
        <dbReference type="Proteomes" id="UP000007519"/>
    </source>
</evidence>
<reference evidence="1 2" key="1">
    <citation type="journal article" date="2012" name="Stand. Genomic Sci.">
        <title>Complete genome sequencing and analysis of Saprospira grandis str. Lewin, a predatory marine bacterium.</title>
        <authorList>
            <person name="Saw J.H."/>
            <person name="Yuryev A."/>
            <person name="Kanbe M."/>
            <person name="Hou S."/>
            <person name="Young A.G."/>
            <person name="Aizawa S."/>
            <person name="Alam M."/>
        </authorList>
    </citation>
    <scope>NUCLEOTIDE SEQUENCE [LARGE SCALE GENOMIC DNA]</scope>
    <source>
        <strain evidence="1 2">Lewin</strain>
    </source>
</reference>
<dbReference type="KEGG" id="sgn:SGRA_0662"/>
<dbReference type="eggNOG" id="COG2849">
    <property type="taxonomic scope" value="Bacteria"/>
</dbReference>
<dbReference type="Proteomes" id="UP000007519">
    <property type="component" value="Chromosome"/>
</dbReference>
<dbReference type="PROSITE" id="PS51257">
    <property type="entry name" value="PROKAR_LIPOPROTEIN"/>
    <property type="match status" value="1"/>
</dbReference>
<dbReference type="EMBL" id="CP002831">
    <property type="protein sequence ID" value="AFC23401.1"/>
    <property type="molecule type" value="Genomic_DNA"/>
</dbReference>